<evidence type="ECO:0000313" key="1">
    <source>
        <dbReference type="EMBL" id="CDW29375.1"/>
    </source>
</evidence>
<dbReference type="EMBL" id="HACA01012014">
    <property type="protein sequence ID" value="CDW29375.1"/>
    <property type="molecule type" value="Transcribed_RNA"/>
</dbReference>
<name>A0A0K2TUA1_LEPSM</name>
<protein>
    <submittedName>
        <fullName evidence="1">Uncharacterized protein</fullName>
    </submittedName>
</protein>
<proteinExistence type="predicted"/>
<sequence length="29" mass="3298">MEFLPFLQASTKTKAISYSRAKSQLILPK</sequence>
<dbReference type="AlphaFoldDB" id="A0A0K2TUA1"/>
<organism evidence="1">
    <name type="scientific">Lepeophtheirus salmonis</name>
    <name type="common">Salmon louse</name>
    <name type="synonym">Caligus salmonis</name>
    <dbReference type="NCBI Taxonomy" id="72036"/>
    <lineage>
        <taxon>Eukaryota</taxon>
        <taxon>Metazoa</taxon>
        <taxon>Ecdysozoa</taxon>
        <taxon>Arthropoda</taxon>
        <taxon>Crustacea</taxon>
        <taxon>Multicrustacea</taxon>
        <taxon>Hexanauplia</taxon>
        <taxon>Copepoda</taxon>
        <taxon>Siphonostomatoida</taxon>
        <taxon>Caligidae</taxon>
        <taxon>Lepeophtheirus</taxon>
    </lineage>
</organism>
<accession>A0A0K2TUA1</accession>
<reference evidence="1" key="1">
    <citation type="submission" date="2014-05" db="EMBL/GenBank/DDBJ databases">
        <authorList>
            <person name="Chronopoulou M."/>
        </authorList>
    </citation>
    <scope>NUCLEOTIDE SEQUENCE</scope>
    <source>
        <tissue evidence="1">Whole organism</tissue>
    </source>
</reference>